<organism evidence="1 2">
    <name type="scientific">Pseudomonas lutea</name>
    <dbReference type="NCBI Taxonomy" id="243924"/>
    <lineage>
        <taxon>Bacteria</taxon>
        <taxon>Pseudomonadati</taxon>
        <taxon>Pseudomonadota</taxon>
        <taxon>Gammaproteobacteria</taxon>
        <taxon>Pseudomonadales</taxon>
        <taxon>Pseudomonadaceae</taxon>
        <taxon>Pseudomonas</taxon>
    </lineage>
</organism>
<dbReference type="EMBL" id="FOEV01000039">
    <property type="protein sequence ID" value="SER53630.1"/>
    <property type="molecule type" value="Genomic_DNA"/>
</dbReference>
<proteinExistence type="predicted"/>
<sequence length="68" mass="8012">MDLIPIERGQQIYRERRGLPPKYHARLKHKGKTLVILQGDSEQEVQERAQRLIDVLFSCEEDVTIEHT</sequence>
<dbReference type="AlphaFoldDB" id="A0A9X8MHY1"/>
<evidence type="ECO:0000313" key="1">
    <source>
        <dbReference type="EMBL" id="SER53630.1"/>
    </source>
</evidence>
<comment type="caution">
    <text evidence="1">The sequence shown here is derived from an EMBL/GenBank/DDBJ whole genome shotgun (WGS) entry which is preliminary data.</text>
</comment>
<gene>
    <name evidence="1" type="ORF">SAMN05216409_1395</name>
</gene>
<dbReference type="Proteomes" id="UP000183210">
    <property type="component" value="Unassembled WGS sequence"/>
</dbReference>
<evidence type="ECO:0000313" key="2">
    <source>
        <dbReference type="Proteomes" id="UP000183210"/>
    </source>
</evidence>
<accession>A0A9X8MHY1</accession>
<reference evidence="1 2" key="1">
    <citation type="submission" date="2016-10" db="EMBL/GenBank/DDBJ databases">
        <authorList>
            <person name="Varghese N."/>
            <person name="Submissions S."/>
        </authorList>
    </citation>
    <scope>NUCLEOTIDE SEQUENCE [LARGE SCALE GENOMIC DNA]</scope>
    <source>
        <strain evidence="1 2">LMG 21974</strain>
    </source>
</reference>
<protein>
    <submittedName>
        <fullName evidence="1">Uncharacterized protein</fullName>
    </submittedName>
</protein>
<name>A0A9X8MHY1_9PSED</name>